<dbReference type="GO" id="GO:0008270">
    <property type="term" value="F:zinc ion binding"/>
    <property type="evidence" value="ECO:0007669"/>
    <property type="project" value="UniProtKB-KW"/>
</dbReference>
<evidence type="ECO:0000313" key="7">
    <source>
        <dbReference type="Proteomes" id="UP000027222"/>
    </source>
</evidence>
<evidence type="ECO:0000256" key="1">
    <source>
        <dbReference type="ARBA" id="ARBA00022723"/>
    </source>
</evidence>
<dbReference type="EMBL" id="KL142428">
    <property type="protein sequence ID" value="KDR66055.1"/>
    <property type="molecule type" value="Genomic_DNA"/>
</dbReference>
<evidence type="ECO:0000256" key="2">
    <source>
        <dbReference type="ARBA" id="ARBA00022771"/>
    </source>
</evidence>
<gene>
    <name evidence="6" type="ORF">GALMADRAFT_232756</name>
</gene>
<evidence type="ECO:0000256" key="4">
    <source>
        <dbReference type="PROSITE-ProRule" id="PRU00134"/>
    </source>
</evidence>
<dbReference type="PROSITE" id="PS50865">
    <property type="entry name" value="ZF_MYND_2"/>
    <property type="match status" value="1"/>
</dbReference>
<accession>A0A067S5E6</accession>
<feature type="domain" description="MYND-type" evidence="5">
    <location>
        <begin position="90"/>
        <end position="134"/>
    </location>
</feature>
<evidence type="ECO:0000313" key="6">
    <source>
        <dbReference type="EMBL" id="KDR66055.1"/>
    </source>
</evidence>
<evidence type="ECO:0000259" key="5">
    <source>
        <dbReference type="PROSITE" id="PS50865"/>
    </source>
</evidence>
<dbReference type="Pfam" id="PF01753">
    <property type="entry name" value="zf-MYND"/>
    <property type="match status" value="1"/>
</dbReference>
<dbReference type="InterPro" id="IPR027974">
    <property type="entry name" value="DUF4470"/>
</dbReference>
<organism evidence="6 7">
    <name type="scientific">Galerina marginata (strain CBS 339.88)</name>
    <dbReference type="NCBI Taxonomy" id="685588"/>
    <lineage>
        <taxon>Eukaryota</taxon>
        <taxon>Fungi</taxon>
        <taxon>Dikarya</taxon>
        <taxon>Basidiomycota</taxon>
        <taxon>Agaricomycotina</taxon>
        <taxon>Agaricomycetes</taxon>
        <taxon>Agaricomycetidae</taxon>
        <taxon>Agaricales</taxon>
        <taxon>Agaricineae</taxon>
        <taxon>Strophariaceae</taxon>
        <taxon>Galerina</taxon>
    </lineage>
</organism>
<keyword evidence="2 4" id="KW-0863">Zinc-finger</keyword>
<proteinExistence type="predicted"/>
<dbReference type="SUPFAM" id="SSF144232">
    <property type="entry name" value="HIT/MYND zinc finger-like"/>
    <property type="match status" value="1"/>
</dbReference>
<keyword evidence="3" id="KW-0862">Zinc</keyword>
<dbReference type="AlphaFoldDB" id="A0A067S5E6"/>
<dbReference type="InterPro" id="IPR002893">
    <property type="entry name" value="Znf_MYND"/>
</dbReference>
<keyword evidence="7" id="KW-1185">Reference proteome</keyword>
<keyword evidence="1" id="KW-0479">Metal-binding</keyword>
<dbReference type="STRING" id="685588.A0A067S5E6"/>
<dbReference type="Gene3D" id="6.10.140.2220">
    <property type="match status" value="1"/>
</dbReference>
<protein>
    <recommendedName>
        <fullName evidence="5">MYND-type domain-containing protein</fullName>
    </recommendedName>
</protein>
<dbReference type="Proteomes" id="UP000027222">
    <property type="component" value="Unassembled WGS sequence"/>
</dbReference>
<evidence type="ECO:0000256" key="3">
    <source>
        <dbReference type="ARBA" id="ARBA00022833"/>
    </source>
</evidence>
<name>A0A067S5E6_GALM3</name>
<sequence>MDELIQGFSTMTNSEAMSKIMTKAQSAFDRNMSTKSDSISVLPPNPKTARSILDPKDIDITDPACRTDILKSITDSVSKLQYPPLEILPCANVQADKYRVCNQPGTMVCSECRLVSYCSKECQKAHWKLHKGDCKNPMRSESWVPAWSREGRRPSFISNMSLGEELRQRKFEEFSVGISLWGNTPAMDVINLTSNEKAETKDFSLAFIASGDLRHVLLTVNSLPSTYSGSLTVLLNDLNLAIVCRNIVLLLVLGSIRPEAVAADIALHFWYSAFMPMEYRPQLSALISKFILKTEEGMVVISLGPHLTISFCLPEKATHFFLHFISSSLEVGDAQGEYDRVRNAPRRRDFRDRMYAKLKPSHRVAFQEYRRFGIVLPFGAMNAHFNRPNPSLFSPDGKWLLTDCADPLEGWNTVAVINAGKAHGAQPENIYGCLYFFLSQQLRNFAHRFGNLKMSFSLFASDARLLPKGIHEDLISGCGIPRSIRFDRIEVSNILDTNYAGIEDVLLTWSPLLTESSSAAIVGYFMNWCAVQEDGLASNASKVIIKKLLERVIENSVSLPTKLSREDTLCLISDDKDALYENSKPFSNFLKKQGLDGILRKEKCRLREQHTIVPHRILAPLQGPATVLPVFPDHESWYYHTRLTSFTWSERFVEFVRL</sequence>
<dbReference type="OrthoDB" id="5282002at2759"/>
<dbReference type="HOGENOM" id="CLU_018400_1_0_1"/>
<reference evidence="7" key="1">
    <citation type="journal article" date="2014" name="Proc. Natl. Acad. Sci. U.S.A.">
        <title>Extensive sampling of basidiomycete genomes demonstrates inadequacy of the white-rot/brown-rot paradigm for wood decay fungi.</title>
        <authorList>
            <person name="Riley R."/>
            <person name="Salamov A.A."/>
            <person name="Brown D.W."/>
            <person name="Nagy L.G."/>
            <person name="Floudas D."/>
            <person name="Held B.W."/>
            <person name="Levasseur A."/>
            <person name="Lombard V."/>
            <person name="Morin E."/>
            <person name="Otillar R."/>
            <person name="Lindquist E.A."/>
            <person name="Sun H."/>
            <person name="LaButti K.M."/>
            <person name="Schmutz J."/>
            <person name="Jabbour D."/>
            <person name="Luo H."/>
            <person name="Baker S.E."/>
            <person name="Pisabarro A.G."/>
            <person name="Walton J.D."/>
            <person name="Blanchette R.A."/>
            <person name="Henrissat B."/>
            <person name="Martin F."/>
            <person name="Cullen D."/>
            <person name="Hibbett D.S."/>
            <person name="Grigoriev I.V."/>
        </authorList>
    </citation>
    <scope>NUCLEOTIDE SEQUENCE [LARGE SCALE GENOMIC DNA]</scope>
    <source>
        <strain evidence="7">CBS 339.88</strain>
    </source>
</reference>
<dbReference type="Pfam" id="PF14737">
    <property type="entry name" value="DUF4470"/>
    <property type="match status" value="1"/>
</dbReference>